<sequence length="232" mass="25866">MRAKGRARLVRGQRAEREAKEKAKKEAERAKGRARLVRGQRAEREAKEKAKKEAELAAKERAKREAEEAKEAKRAEEKAKKEAELAAKERAKREAEEAKEAKRAEERARKEAELAAKERAKREAEEAKEAKRAEEKAKGAVEPAVGAGLYEGVMELTIVPPIDLGQMENLEKDLRQVENLRLVLVGGSVDEGNKIVVSAEKPIPLLRILGEMPAVEQVVRKGDKIQVTLKAE</sequence>
<dbReference type="EMBL" id="BARV01008347">
    <property type="protein sequence ID" value="GAI03106.1"/>
    <property type="molecule type" value="Genomic_DNA"/>
</dbReference>
<gene>
    <name evidence="2" type="ORF">S06H3_16803</name>
</gene>
<organism evidence="2">
    <name type="scientific">marine sediment metagenome</name>
    <dbReference type="NCBI Taxonomy" id="412755"/>
    <lineage>
        <taxon>unclassified sequences</taxon>
        <taxon>metagenomes</taxon>
        <taxon>ecological metagenomes</taxon>
    </lineage>
</organism>
<name>X1LB86_9ZZZZ</name>
<feature type="compositionally biased region" description="Basic and acidic residues" evidence="1">
    <location>
        <begin position="40"/>
        <end position="138"/>
    </location>
</feature>
<proteinExistence type="predicted"/>
<evidence type="ECO:0000313" key="2">
    <source>
        <dbReference type="EMBL" id="GAI03106.1"/>
    </source>
</evidence>
<comment type="caution">
    <text evidence="2">The sequence shown here is derived from an EMBL/GenBank/DDBJ whole genome shotgun (WGS) entry which is preliminary data.</text>
</comment>
<evidence type="ECO:0000256" key="1">
    <source>
        <dbReference type="SAM" id="MobiDB-lite"/>
    </source>
</evidence>
<feature type="region of interest" description="Disordered" evidence="1">
    <location>
        <begin position="1"/>
        <end position="138"/>
    </location>
</feature>
<feature type="compositionally biased region" description="Basic and acidic residues" evidence="1">
    <location>
        <begin position="13"/>
        <end position="31"/>
    </location>
</feature>
<dbReference type="AlphaFoldDB" id="X1LB86"/>
<protein>
    <submittedName>
        <fullName evidence="2">Uncharacterized protein</fullName>
    </submittedName>
</protein>
<feature type="compositionally biased region" description="Basic residues" evidence="1">
    <location>
        <begin position="1"/>
        <end position="11"/>
    </location>
</feature>
<accession>X1LB86</accession>
<reference evidence="2" key="1">
    <citation type="journal article" date="2014" name="Front. Microbiol.">
        <title>High frequency of phylogenetically diverse reductive dehalogenase-homologous genes in deep subseafloor sedimentary metagenomes.</title>
        <authorList>
            <person name="Kawai M."/>
            <person name="Futagami T."/>
            <person name="Toyoda A."/>
            <person name="Takaki Y."/>
            <person name="Nishi S."/>
            <person name="Hori S."/>
            <person name="Arai W."/>
            <person name="Tsubouchi T."/>
            <person name="Morono Y."/>
            <person name="Uchiyama I."/>
            <person name="Ito T."/>
            <person name="Fujiyama A."/>
            <person name="Inagaki F."/>
            <person name="Takami H."/>
        </authorList>
    </citation>
    <scope>NUCLEOTIDE SEQUENCE</scope>
    <source>
        <strain evidence="2">Expedition CK06-06</strain>
    </source>
</reference>